<dbReference type="SUPFAM" id="SSF51419">
    <property type="entry name" value="PLP-binding barrel"/>
    <property type="match status" value="1"/>
</dbReference>
<dbReference type="EMBL" id="JAEHNZ010000002">
    <property type="protein sequence ID" value="MBK0396481.1"/>
    <property type="molecule type" value="Genomic_DNA"/>
</dbReference>
<sequence>MRPLTCEIRLDYLRDNYQYLKALHGNKLLAVMKANAYGHGAVQCAHALHDAADGFAVAFLEEAVELREAGITKPIVVLEGVFQAADYAAVAEYRLWPVVHCQAQLEGLLAFDWREPATVWLKMDSGMHRTGFFPHNYAAAFAALRQSGKVGEIVKMSHFACADEAERGMTQMQLEAFDLACAGLDGAESLANSAAIMAYPEARRDWGRAGLALYGVDPFGAFSGSLKPVMRLKSEVFAERVLQPHEPIGYGASFYTKRSTRVGAVAGGYADGYPRRAASDTPVAIDGVRSRLIGRISMDMLTVDLQQADMGVGSEVELFGDIISVNEVAAAAGTIAYEVLCNVKRAKRVYS</sequence>
<dbReference type="Gene3D" id="3.20.20.10">
    <property type="entry name" value="Alanine racemase"/>
    <property type="match status" value="1"/>
</dbReference>
<dbReference type="Pfam" id="PF01168">
    <property type="entry name" value="Ala_racemase_N"/>
    <property type="match status" value="1"/>
</dbReference>
<evidence type="ECO:0000313" key="7">
    <source>
        <dbReference type="Proteomes" id="UP000614058"/>
    </source>
</evidence>
<accession>A0ABS1BT66</accession>
<dbReference type="EC" id="5.1.1.1" evidence="4"/>
<dbReference type="Pfam" id="PF00842">
    <property type="entry name" value="Ala_racemase_C"/>
    <property type="match status" value="1"/>
</dbReference>
<protein>
    <recommendedName>
        <fullName evidence="4">Alanine racemase</fullName>
        <ecNumber evidence="4">5.1.1.1</ecNumber>
    </recommendedName>
</protein>
<organism evidence="6 7">
    <name type="scientific">Kingella bonacorsii</name>
    <dbReference type="NCBI Taxonomy" id="2796361"/>
    <lineage>
        <taxon>Bacteria</taxon>
        <taxon>Pseudomonadati</taxon>
        <taxon>Pseudomonadota</taxon>
        <taxon>Betaproteobacteria</taxon>
        <taxon>Neisseriales</taxon>
        <taxon>Neisseriaceae</taxon>
        <taxon>Kingella</taxon>
    </lineage>
</organism>
<comment type="function">
    <text evidence="4">Catalyzes the interconversion of L-alanine and D-alanine. May also act on other amino acids.</text>
</comment>
<evidence type="ECO:0000256" key="4">
    <source>
        <dbReference type="HAMAP-Rule" id="MF_01201"/>
    </source>
</evidence>
<gene>
    <name evidence="6" type="primary">alr</name>
    <name evidence="6" type="ORF">JDW22_07795</name>
</gene>
<proteinExistence type="inferred from homology"/>
<feature type="active site" description="Proton acceptor; specific for D-alanine" evidence="4">
    <location>
        <position position="33"/>
    </location>
</feature>
<dbReference type="SMART" id="SM01005">
    <property type="entry name" value="Ala_racemase_C"/>
    <property type="match status" value="1"/>
</dbReference>
<comment type="catalytic activity">
    <reaction evidence="4">
        <text>L-alanine = D-alanine</text>
        <dbReference type="Rhea" id="RHEA:20249"/>
        <dbReference type="ChEBI" id="CHEBI:57416"/>
        <dbReference type="ChEBI" id="CHEBI:57972"/>
        <dbReference type="EC" id="5.1.1.1"/>
    </reaction>
</comment>
<dbReference type="HAMAP" id="MF_01201">
    <property type="entry name" value="Ala_racemase"/>
    <property type="match status" value="1"/>
</dbReference>
<keyword evidence="7" id="KW-1185">Reference proteome</keyword>
<keyword evidence="3 4" id="KW-0413">Isomerase</keyword>
<dbReference type="Gene3D" id="2.40.37.10">
    <property type="entry name" value="Lyase, Ornithine Decarboxylase, Chain A, domain 1"/>
    <property type="match status" value="1"/>
</dbReference>
<evidence type="ECO:0000256" key="3">
    <source>
        <dbReference type="ARBA" id="ARBA00023235"/>
    </source>
</evidence>
<dbReference type="InterPro" id="IPR009006">
    <property type="entry name" value="Ala_racemase/Decarboxylase_C"/>
</dbReference>
<dbReference type="NCBIfam" id="TIGR00492">
    <property type="entry name" value="alr"/>
    <property type="match status" value="1"/>
</dbReference>
<dbReference type="PANTHER" id="PTHR30511">
    <property type="entry name" value="ALANINE RACEMASE"/>
    <property type="match status" value="1"/>
</dbReference>
<evidence type="ECO:0000256" key="1">
    <source>
        <dbReference type="ARBA" id="ARBA00001933"/>
    </source>
</evidence>
<feature type="binding site" evidence="4">
    <location>
        <position position="298"/>
    </location>
    <ligand>
        <name>substrate</name>
    </ligand>
</feature>
<name>A0ABS1BT66_9NEIS</name>
<evidence type="ECO:0000259" key="5">
    <source>
        <dbReference type="SMART" id="SM01005"/>
    </source>
</evidence>
<comment type="caution">
    <text evidence="6">The sequence shown here is derived from an EMBL/GenBank/DDBJ whole genome shotgun (WGS) entry which is preliminary data.</text>
</comment>
<dbReference type="PROSITE" id="PS00395">
    <property type="entry name" value="ALANINE_RACEMASE"/>
    <property type="match status" value="1"/>
</dbReference>
<feature type="binding site" evidence="4">
    <location>
        <position position="129"/>
    </location>
    <ligand>
        <name>substrate</name>
    </ligand>
</feature>
<keyword evidence="2 4" id="KW-0663">Pyridoxal phosphate</keyword>
<evidence type="ECO:0000313" key="6">
    <source>
        <dbReference type="EMBL" id="MBK0396481.1"/>
    </source>
</evidence>
<feature type="domain" description="Alanine racemase C-terminal" evidence="5">
    <location>
        <begin position="229"/>
        <end position="351"/>
    </location>
</feature>
<feature type="modified residue" description="N6-(pyridoxal phosphate)lysine" evidence="4">
    <location>
        <position position="33"/>
    </location>
</feature>
<dbReference type="SUPFAM" id="SSF50621">
    <property type="entry name" value="Alanine racemase C-terminal domain-like"/>
    <property type="match status" value="1"/>
</dbReference>
<feature type="active site" description="Proton acceptor; specific for L-alanine" evidence="4">
    <location>
        <position position="250"/>
    </location>
</feature>
<dbReference type="InterPro" id="IPR000821">
    <property type="entry name" value="Ala_racemase"/>
</dbReference>
<evidence type="ECO:0000256" key="2">
    <source>
        <dbReference type="ARBA" id="ARBA00022898"/>
    </source>
</evidence>
<comment type="similarity">
    <text evidence="4">Belongs to the alanine racemase family.</text>
</comment>
<dbReference type="RefSeq" id="WP_200522555.1">
    <property type="nucleotide sequence ID" value="NZ_JAEHNZ010000002.1"/>
</dbReference>
<dbReference type="InterPro" id="IPR011079">
    <property type="entry name" value="Ala_racemase_C"/>
</dbReference>
<dbReference type="GO" id="GO:0008784">
    <property type="term" value="F:alanine racemase activity"/>
    <property type="evidence" value="ECO:0007669"/>
    <property type="project" value="UniProtKB-EC"/>
</dbReference>
<comment type="pathway">
    <text evidence="4">Amino-acid biosynthesis; D-alanine biosynthesis; D-alanine from L-alanine: step 1/1.</text>
</comment>
<dbReference type="Proteomes" id="UP000614058">
    <property type="component" value="Unassembled WGS sequence"/>
</dbReference>
<reference evidence="6 7" key="1">
    <citation type="journal article" date="2021" name="Pathogens">
        <title>Isolation and Characterization of Kingella bonacorsii sp. nov., A Novel Kingella Species Detected in a Stable Periodontitis Subject.</title>
        <authorList>
            <person name="Antezack A."/>
            <person name="Boxberger M."/>
            <person name="Rolland C."/>
            <person name="Monnet-Corti V."/>
            <person name="La Scola B."/>
        </authorList>
    </citation>
    <scope>NUCLEOTIDE SEQUENCE [LARGE SCALE GENOMIC DNA]</scope>
    <source>
        <strain evidence="6 7">Marseille-Q4569</strain>
    </source>
</reference>
<dbReference type="CDD" id="cd06827">
    <property type="entry name" value="PLPDE_III_AR_proteobact"/>
    <property type="match status" value="1"/>
</dbReference>
<dbReference type="InterPro" id="IPR001608">
    <property type="entry name" value="Ala_racemase_N"/>
</dbReference>
<dbReference type="PRINTS" id="PR00992">
    <property type="entry name" value="ALARACEMASE"/>
</dbReference>
<dbReference type="InterPro" id="IPR020622">
    <property type="entry name" value="Ala_racemase_pyridoxalP-BS"/>
</dbReference>
<dbReference type="InterPro" id="IPR029066">
    <property type="entry name" value="PLP-binding_barrel"/>
</dbReference>
<dbReference type="PANTHER" id="PTHR30511:SF0">
    <property type="entry name" value="ALANINE RACEMASE, CATABOLIC-RELATED"/>
    <property type="match status" value="1"/>
</dbReference>
<comment type="cofactor">
    <cofactor evidence="1 4">
        <name>pyridoxal 5'-phosphate</name>
        <dbReference type="ChEBI" id="CHEBI:597326"/>
    </cofactor>
</comment>